<feature type="compositionally biased region" description="Low complexity" evidence="5">
    <location>
        <begin position="35"/>
        <end position="47"/>
    </location>
</feature>
<dbReference type="NCBIfam" id="TIGR03621">
    <property type="entry name" value="F420_MSMEG_2516"/>
    <property type="match status" value="1"/>
</dbReference>
<dbReference type="eggNOG" id="COG2141">
    <property type="taxonomic scope" value="Bacteria"/>
</dbReference>
<protein>
    <submittedName>
        <fullName evidence="7">Flavin-dependent oxidoreductase</fullName>
    </submittedName>
</protein>
<dbReference type="Pfam" id="PF00296">
    <property type="entry name" value="Bac_luciferase"/>
    <property type="match status" value="1"/>
</dbReference>
<evidence type="ECO:0000259" key="6">
    <source>
        <dbReference type="Pfam" id="PF00296"/>
    </source>
</evidence>
<evidence type="ECO:0000256" key="5">
    <source>
        <dbReference type="SAM" id="MobiDB-lite"/>
    </source>
</evidence>
<dbReference type="KEGG" id="amq:AMETH_6971"/>
<dbReference type="InterPro" id="IPR019923">
    <property type="entry name" value="Lucif-like_OxRdtase_MSMEG_2516"/>
</dbReference>
<evidence type="ECO:0000313" key="8">
    <source>
        <dbReference type="Proteomes" id="UP000062973"/>
    </source>
</evidence>
<dbReference type="PATRIC" id="fig|1068978.7.peg.7486"/>
<organism evidence="7 8">
    <name type="scientific">Amycolatopsis methanolica 239</name>
    <dbReference type="NCBI Taxonomy" id="1068978"/>
    <lineage>
        <taxon>Bacteria</taxon>
        <taxon>Bacillati</taxon>
        <taxon>Actinomycetota</taxon>
        <taxon>Actinomycetes</taxon>
        <taxon>Pseudonocardiales</taxon>
        <taxon>Pseudonocardiaceae</taxon>
        <taxon>Amycolatopsis</taxon>
        <taxon>Amycolatopsis methanolica group</taxon>
    </lineage>
</organism>
<dbReference type="Gene3D" id="3.20.20.30">
    <property type="entry name" value="Luciferase-like domain"/>
    <property type="match status" value="1"/>
</dbReference>
<evidence type="ECO:0000256" key="4">
    <source>
        <dbReference type="ARBA" id="ARBA00023033"/>
    </source>
</evidence>
<dbReference type="InterPro" id="IPR036661">
    <property type="entry name" value="Luciferase-like_sf"/>
</dbReference>
<feature type="region of interest" description="Disordered" evidence="5">
    <location>
        <begin position="1"/>
        <end position="55"/>
    </location>
</feature>
<evidence type="ECO:0000256" key="1">
    <source>
        <dbReference type="ARBA" id="ARBA00022630"/>
    </source>
</evidence>
<dbReference type="STRING" id="1068978.AMETH_6971"/>
<keyword evidence="2" id="KW-0288">FMN</keyword>
<accession>A0A076N2K3</accession>
<dbReference type="PANTHER" id="PTHR42847:SF4">
    <property type="entry name" value="ALKANESULFONATE MONOOXYGENASE-RELATED"/>
    <property type="match status" value="1"/>
</dbReference>
<keyword evidence="8" id="KW-1185">Reference proteome</keyword>
<dbReference type="EMBL" id="CP009110">
    <property type="protein sequence ID" value="AIJ27063.1"/>
    <property type="molecule type" value="Genomic_DNA"/>
</dbReference>
<evidence type="ECO:0000313" key="7">
    <source>
        <dbReference type="EMBL" id="AIJ27063.1"/>
    </source>
</evidence>
<dbReference type="SUPFAM" id="SSF51679">
    <property type="entry name" value="Bacterial luciferase-like"/>
    <property type="match status" value="1"/>
</dbReference>
<dbReference type="InterPro" id="IPR050172">
    <property type="entry name" value="SsuD_RutA_monooxygenase"/>
</dbReference>
<keyword evidence="1" id="KW-0285">Flavoprotein</keyword>
<keyword evidence="4" id="KW-0503">Monooxygenase</keyword>
<dbReference type="Proteomes" id="UP000062973">
    <property type="component" value="Chromosome"/>
</dbReference>
<dbReference type="AlphaFoldDB" id="A0A076N2K3"/>
<gene>
    <name evidence="7" type="primary">hmd</name>
    <name evidence="7" type="ORF">AMETH_6971</name>
</gene>
<proteinExistence type="predicted"/>
<keyword evidence="3" id="KW-0560">Oxidoreductase</keyword>
<evidence type="ECO:0000256" key="2">
    <source>
        <dbReference type="ARBA" id="ARBA00022643"/>
    </source>
</evidence>
<dbReference type="HOGENOM" id="CLU_027853_6_3_11"/>
<dbReference type="PANTHER" id="PTHR42847">
    <property type="entry name" value="ALKANESULFONATE MONOOXYGENASE"/>
    <property type="match status" value="1"/>
</dbReference>
<reference evidence="7 8" key="1">
    <citation type="submission" date="2014-07" db="EMBL/GenBank/DDBJ databases">
        <title>Whole Genome Sequence of the Amycolatopsis methanolica 239.</title>
        <authorList>
            <person name="Tang B."/>
        </authorList>
    </citation>
    <scope>NUCLEOTIDE SEQUENCE [LARGE SCALE GENOMIC DNA]</scope>
    <source>
        <strain evidence="7 8">239</strain>
    </source>
</reference>
<dbReference type="GO" id="GO:0008726">
    <property type="term" value="F:alkanesulfonate monooxygenase activity"/>
    <property type="evidence" value="ECO:0007669"/>
    <property type="project" value="TreeGrafter"/>
</dbReference>
<feature type="domain" description="Luciferase-like" evidence="6">
    <location>
        <begin position="69"/>
        <end position="223"/>
    </location>
</feature>
<dbReference type="GO" id="GO:0046306">
    <property type="term" value="P:alkanesulfonate catabolic process"/>
    <property type="evidence" value="ECO:0007669"/>
    <property type="project" value="TreeGrafter"/>
</dbReference>
<dbReference type="InterPro" id="IPR011251">
    <property type="entry name" value="Luciferase-like_dom"/>
</dbReference>
<name>A0A076N2K3_AMYME</name>
<sequence>MRFGVNMVEPGSRAEFRGQGAAGRRPRVRRRDCGRPPGDAGAVPGAGARRGGHFDGAAGHVRAQRAVLPPAVLARDVATTDQYSGGRLELGLGAGYVREEFEAAGLPWPGRRVDHVERTVVELRKLFADPEHQPRPAQDGGPPLMLGGWGDLMLTLAAEHADTIALTGAPTAKGGGLVGLAGVDAFAERVSFVRSRLGGRTAEINVLVQMVVVTDDRRAALTDLERFAPDMSVDAIGELPTLLAGPVPEIVAQIERMREQFGITYVSVLERSLDAFAPVLKHLK</sequence>
<evidence type="ECO:0000256" key="3">
    <source>
        <dbReference type="ARBA" id="ARBA00023002"/>
    </source>
</evidence>